<dbReference type="STRING" id="698738.OLEAN_C06640"/>
<protein>
    <submittedName>
        <fullName evidence="2">Transposase</fullName>
    </submittedName>
</protein>
<dbReference type="EMBL" id="FO203512">
    <property type="protein sequence ID" value="CCK75889.1"/>
    <property type="molecule type" value="Genomic_DNA"/>
</dbReference>
<dbReference type="OrthoDB" id="5769209at2"/>
<sequence>MIHLKLFEMKIMKRTKQQWLELIQAQQICDLSIVDFCREKDLPLKSFYARRSSLLKPKHIESSAFSKIIVAEKPKPSATVITLTIGKANLSIPSSTDVVWLAKLIGQFA</sequence>
<dbReference type="KEGG" id="oai:OLEAN_C17130"/>
<evidence type="ECO:0000313" key="3">
    <source>
        <dbReference type="Proteomes" id="UP000032749"/>
    </source>
</evidence>
<name>R4YTL2_OLEAN</name>
<dbReference type="HOGENOM" id="CLU_2288666_0_0_6"/>
<proteinExistence type="predicted"/>
<dbReference type="NCBIfam" id="NF047593">
    <property type="entry name" value="IS66_ISAeme5_TnpA"/>
    <property type="match status" value="1"/>
</dbReference>
<accession>R4YTL2</accession>
<dbReference type="AlphaFoldDB" id="R4YTL2"/>
<gene>
    <name evidence="1" type="ORF">OLEAN_C06640</name>
    <name evidence="2" type="ORF">OLEAN_C17130</name>
</gene>
<dbReference type="EMBL" id="FO203512">
    <property type="protein sequence ID" value="CCK74840.1"/>
    <property type="molecule type" value="Genomic_DNA"/>
</dbReference>
<dbReference type="Proteomes" id="UP000032749">
    <property type="component" value="Chromosome"/>
</dbReference>
<evidence type="ECO:0000313" key="2">
    <source>
        <dbReference type="EMBL" id="CCK75889.1"/>
    </source>
</evidence>
<reference evidence="2 3" key="1">
    <citation type="journal article" date="2013" name="Nat. Commun.">
        <title>Genome sequence and functional genomic analysis of the oil-degrading bacterium Oleispira antarctica.</title>
        <authorList>
            <person name="Kube M."/>
            <person name="Chernikova T.N."/>
            <person name="Al-Ramahi Y."/>
            <person name="Beloqui A."/>
            <person name="Lopez-Cortez N."/>
            <person name="Guazzaroni M.E."/>
            <person name="Heipieper H.J."/>
            <person name="Klages S."/>
            <person name="Kotsyurbenko O.R."/>
            <person name="Langer I."/>
            <person name="Nechitaylo T.Y."/>
            <person name="Lunsdorf H."/>
            <person name="Fernandez M."/>
            <person name="Juarez S."/>
            <person name="Ciordia S."/>
            <person name="Singer A."/>
            <person name="Kagan O."/>
            <person name="Egorova O."/>
            <person name="Petit P.A."/>
            <person name="Stogios P."/>
            <person name="Kim Y."/>
            <person name="Tchigvintsev A."/>
            <person name="Flick R."/>
            <person name="Denaro R."/>
            <person name="Genovese M."/>
            <person name="Albar J.P."/>
            <person name="Reva O.N."/>
            <person name="Martinez-Gomariz M."/>
            <person name="Tran H."/>
            <person name="Ferrer M."/>
            <person name="Savchenko A."/>
            <person name="Yakunin A.F."/>
            <person name="Yakimov M.M."/>
            <person name="Golyshina O.V."/>
            <person name="Reinhardt R."/>
            <person name="Golyshin P.N."/>
        </authorList>
    </citation>
    <scope>NUCLEOTIDE SEQUENCE [LARGE SCALE GENOMIC DNA]</scope>
</reference>
<dbReference type="KEGG" id="oai:OLEAN_C06640"/>
<organism evidence="2 3">
    <name type="scientific">Oleispira antarctica RB-8</name>
    <dbReference type="NCBI Taxonomy" id="698738"/>
    <lineage>
        <taxon>Bacteria</taxon>
        <taxon>Pseudomonadati</taxon>
        <taxon>Pseudomonadota</taxon>
        <taxon>Gammaproteobacteria</taxon>
        <taxon>Oceanospirillales</taxon>
        <taxon>Oceanospirillaceae</taxon>
        <taxon>Oleispira</taxon>
    </lineage>
</organism>
<keyword evidence="3" id="KW-1185">Reference proteome</keyword>
<evidence type="ECO:0000313" key="1">
    <source>
        <dbReference type="EMBL" id="CCK74840.1"/>
    </source>
</evidence>